<dbReference type="Pfam" id="PF00132">
    <property type="entry name" value="Hexapep"/>
    <property type="match status" value="1"/>
</dbReference>
<dbReference type="SUPFAM" id="SSF51161">
    <property type="entry name" value="Trimeric LpxA-like enzymes"/>
    <property type="match status" value="1"/>
</dbReference>
<dbReference type="AlphaFoldDB" id="A0A9D9H288"/>
<proteinExistence type="inferred from homology"/>
<dbReference type="InterPro" id="IPR011004">
    <property type="entry name" value="Trimer_LpxA-like_sf"/>
</dbReference>
<reference evidence="6" key="2">
    <citation type="journal article" date="2021" name="PeerJ">
        <title>Extensive microbial diversity within the chicken gut microbiome revealed by metagenomics and culture.</title>
        <authorList>
            <person name="Gilroy R."/>
            <person name="Ravi A."/>
            <person name="Getino M."/>
            <person name="Pursley I."/>
            <person name="Horton D.L."/>
            <person name="Alikhan N.F."/>
            <person name="Baker D."/>
            <person name="Gharbi K."/>
            <person name="Hall N."/>
            <person name="Watson M."/>
            <person name="Adriaenssens E.M."/>
            <person name="Foster-Nyarko E."/>
            <person name="Jarju S."/>
            <person name="Secka A."/>
            <person name="Antonio M."/>
            <person name="Oren A."/>
            <person name="Chaudhuri R.R."/>
            <person name="La Ragione R."/>
            <person name="Hildebrand F."/>
            <person name="Pallen M.J."/>
        </authorList>
    </citation>
    <scope>NUCLEOTIDE SEQUENCE</scope>
    <source>
        <strain evidence="6">2889</strain>
    </source>
</reference>
<reference evidence="6" key="1">
    <citation type="submission" date="2020-10" db="EMBL/GenBank/DDBJ databases">
        <authorList>
            <person name="Gilroy R."/>
        </authorList>
    </citation>
    <scope>NUCLEOTIDE SEQUENCE</scope>
    <source>
        <strain evidence="6">2889</strain>
    </source>
</reference>
<dbReference type="PANTHER" id="PTHR42811">
    <property type="entry name" value="SERINE ACETYLTRANSFERASE"/>
    <property type="match status" value="1"/>
</dbReference>
<sequence length="185" mass="21009">MNEIFKYIYSDYYRYYGKNPSRWDLIWQIMTVRNHCFVYSFWFRLASKKNKNPWYYFAMWKHLRLTRKYGIQIPAGTKIGYGFYIGHGVGIIINGGTVIGNNVNISQFLSIGTNKRTPAVIGDNVYIGPHVSIVEDVHIGDNATIAAGAVVVKDVPDNATVGGVPAKVLNYNDPGRFVGRRWHNA</sequence>
<dbReference type="EC" id="2.3.1.30" evidence="5"/>
<evidence type="ECO:0000256" key="4">
    <source>
        <dbReference type="ARBA" id="ARBA00023315"/>
    </source>
</evidence>
<evidence type="ECO:0000313" key="7">
    <source>
        <dbReference type="Proteomes" id="UP000823612"/>
    </source>
</evidence>
<comment type="caution">
    <text evidence="6">The sequence shown here is derived from an EMBL/GenBank/DDBJ whole genome shotgun (WGS) entry which is preliminary data.</text>
</comment>
<dbReference type="InterPro" id="IPR018357">
    <property type="entry name" value="Hexapep_transf_CS"/>
</dbReference>
<evidence type="ECO:0000256" key="5">
    <source>
        <dbReference type="PIRNR" id="PIRNR000441"/>
    </source>
</evidence>
<protein>
    <recommendedName>
        <fullName evidence="5">Serine acetyltransferase</fullName>
        <ecNumber evidence="5">2.3.1.30</ecNumber>
    </recommendedName>
</protein>
<dbReference type="Gene3D" id="2.160.10.10">
    <property type="entry name" value="Hexapeptide repeat proteins"/>
    <property type="match status" value="1"/>
</dbReference>
<comment type="catalytic activity">
    <reaction evidence="5">
        <text>L-serine + acetyl-CoA = O-acetyl-L-serine + CoA</text>
        <dbReference type="Rhea" id="RHEA:24560"/>
        <dbReference type="ChEBI" id="CHEBI:33384"/>
        <dbReference type="ChEBI" id="CHEBI:57287"/>
        <dbReference type="ChEBI" id="CHEBI:57288"/>
        <dbReference type="ChEBI" id="CHEBI:58340"/>
        <dbReference type="EC" id="2.3.1.30"/>
    </reaction>
</comment>
<dbReference type="GO" id="GO:0006535">
    <property type="term" value="P:cysteine biosynthetic process from serine"/>
    <property type="evidence" value="ECO:0007669"/>
    <property type="project" value="InterPro"/>
</dbReference>
<accession>A0A9D9H288</accession>
<gene>
    <name evidence="6" type="ORF">IAB08_02535</name>
</gene>
<dbReference type="PIRSF" id="PIRSF000441">
    <property type="entry name" value="CysE"/>
    <property type="match status" value="1"/>
</dbReference>
<evidence type="ECO:0000256" key="2">
    <source>
        <dbReference type="ARBA" id="ARBA00022679"/>
    </source>
</evidence>
<dbReference type="InterPro" id="IPR005881">
    <property type="entry name" value="Ser_O-AcTrfase"/>
</dbReference>
<dbReference type="InterPro" id="IPR045304">
    <property type="entry name" value="LbH_SAT"/>
</dbReference>
<evidence type="ECO:0000256" key="1">
    <source>
        <dbReference type="ARBA" id="ARBA00007274"/>
    </source>
</evidence>
<dbReference type="Proteomes" id="UP000823612">
    <property type="component" value="Unassembled WGS sequence"/>
</dbReference>
<dbReference type="GO" id="GO:0005737">
    <property type="term" value="C:cytoplasm"/>
    <property type="evidence" value="ECO:0007669"/>
    <property type="project" value="InterPro"/>
</dbReference>
<dbReference type="CDD" id="cd03354">
    <property type="entry name" value="LbH_SAT"/>
    <property type="match status" value="1"/>
</dbReference>
<keyword evidence="2 5" id="KW-0808">Transferase</keyword>
<dbReference type="EMBL" id="JADIMZ010000034">
    <property type="protein sequence ID" value="MBO8432158.1"/>
    <property type="molecule type" value="Genomic_DNA"/>
</dbReference>
<keyword evidence="3" id="KW-0677">Repeat</keyword>
<dbReference type="PROSITE" id="PS00101">
    <property type="entry name" value="HEXAPEP_TRANSFERASES"/>
    <property type="match status" value="1"/>
</dbReference>
<keyword evidence="4 5" id="KW-0012">Acyltransferase</keyword>
<comment type="similarity">
    <text evidence="1 5">Belongs to the transferase hexapeptide repeat family.</text>
</comment>
<dbReference type="InterPro" id="IPR001451">
    <property type="entry name" value="Hexapep"/>
</dbReference>
<evidence type="ECO:0000313" key="6">
    <source>
        <dbReference type="EMBL" id="MBO8432158.1"/>
    </source>
</evidence>
<organism evidence="6 7">
    <name type="scientific">Candidatus Pullibacteroides excrementavium</name>
    <dbReference type="NCBI Taxonomy" id="2840905"/>
    <lineage>
        <taxon>Bacteria</taxon>
        <taxon>Pseudomonadati</taxon>
        <taxon>Bacteroidota</taxon>
        <taxon>Bacteroidia</taxon>
        <taxon>Bacteroidales</taxon>
        <taxon>Candidatus Pullibacteroides</taxon>
    </lineage>
</organism>
<name>A0A9D9H288_9BACT</name>
<dbReference type="GO" id="GO:0009001">
    <property type="term" value="F:serine O-acetyltransferase activity"/>
    <property type="evidence" value="ECO:0007669"/>
    <property type="project" value="UniProtKB-EC"/>
</dbReference>
<evidence type="ECO:0000256" key="3">
    <source>
        <dbReference type="ARBA" id="ARBA00022737"/>
    </source>
</evidence>